<gene>
    <name evidence="3" type="ORF">CEP51_010445</name>
</gene>
<dbReference type="EMBL" id="NKCL01000324">
    <property type="protein sequence ID" value="RSL75905.1"/>
    <property type="molecule type" value="Genomic_DNA"/>
</dbReference>
<comment type="caution">
    <text evidence="3">The sequence shown here is derived from an EMBL/GenBank/DDBJ whole genome shotgun (WGS) entry which is preliminary data.</text>
</comment>
<dbReference type="Pfam" id="PF07731">
    <property type="entry name" value="Cu-oxidase_2"/>
    <property type="match status" value="1"/>
</dbReference>
<reference evidence="3 4" key="1">
    <citation type="submission" date="2017-06" db="EMBL/GenBank/DDBJ databases">
        <title>Comparative genomic analysis of Ambrosia Fusariam Clade fungi.</title>
        <authorList>
            <person name="Stajich J.E."/>
            <person name="Carrillo J."/>
            <person name="Kijimoto T."/>
            <person name="Eskalen A."/>
            <person name="O'Donnell K."/>
            <person name="Kasson M."/>
        </authorList>
    </citation>
    <scope>NUCLEOTIDE SEQUENCE [LARGE SCALE GENOMIC DNA]</scope>
    <source>
        <strain evidence="3 4">NRRL62606</strain>
    </source>
</reference>
<dbReference type="Proteomes" id="UP000287972">
    <property type="component" value="Unassembled WGS sequence"/>
</dbReference>
<dbReference type="InterPro" id="IPR011706">
    <property type="entry name" value="Cu-oxidase_C"/>
</dbReference>
<feature type="region of interest" description="Disordered" evidence="1">
    <location>
        <begin position="254"/>
        <end position="303"/>
    </location>
</feature>
<evidence type="ECO:0000259" key="2">
    <source>
        <dbReference type="Pfam" id="PF07731"/>
    </source>
</evidence>
<keyword evidence="4" id="KW-1185">Reference proteome</keyword>
<sequence>MVIDSDSGLLGEAIESETLTISIGEGREVVVDFSHSGGQNLTLRNQDGVDKEADYANTDQVIRFVVGIDTVASSCTVKKISGSSNGVDFGDAQDRVLANVPRRTIEMWEFENGGGRTHPIHTHPVDFRILSLTEKDRGVLPYESARLKDVVWFDPGEKATVDVHYQPWDGQYMLRCHNIIHEDHDMMAVINVTQSRDLGYKETAFSDPMGTHWQAASAPDELYTRDAITNKVQSMASLRPCDADKGFRRLGEYWDAQGGPAQGVSRNGPGDSAAGDGHRGDEDEDGYGETDSCQRELGKSGLW</sequence>
<proteinExistence type="predicted"/>
<feature type="compositionally biased region" description="Basic and acidic residues" evidence="1">
    <location>
        <begin position="292"/>
        <end position="303"/>
    </location>
</feature>
<evidence type="ECO:0000313" key="4">
    <source>
        <dbReference type="Proteomes" id="UP000287972"/>
    </source>
</evidence>
<protein>
    <recommendedName>
        <fullName evidence="2">Plastocyanin-like domain-containing protein</fullName>
    </recommendedName>
</protein>
<dbReference type="InterPro" id="IPR008972">
    <property type="entry name" value="Cupredoxin"/>
</dbReference>
<organism evidence="3 4">
    <name type="scientific">Fusarium floridanum</name>
    <dbReference type="NCBI Taxonomy" id="1325733"/>
    <lineage>
        <taxon>Eukaryota</taxon>
        <taxon>Fungi</taxon>
        <taxon>Dikarya</taxon>
        <taxon>Ascomycota</taxon>
        <taxon>Pezizomycotina</taxon>
        <taxon>Sordariomycetes</taxon>
        <taxon>Hypocreomycetidae</taxon>
        <taxon>Hypocreales</taxon>
        <taxon>Nectriaceae</taxon>
        <taxon>Fusarium</taxon>
        <taxon>Fusarium solani species complex</taxon>
    </lineage>
</organism>
<dbReference type="GO" id="GO:0005507">
    <property type="term" value="F:copper ion binding"/>
    <property type="evidence" value="ECO:0007669"/>
    <property type="project" value="InterPro"/>
</dbReference>
<dbReference type="AlphaFoldDB" id="A0A428REF1"/>
<evidence type="ECO:0000256" key="1">
    <source>
        <dbReference type="SAM" id="MobiDB-lite"/>
    </source>
</evidence>
<accession>A0A428REF1</accession>
<dbReference type="Gene3D" id="2.60.40.420">
    <property type="entry name" value="Cupredoxins - blue copper proteins"/>
    <property type="match status" value="2"/>
</dbReference>
<dbReference type="SUPFAM" id="SSF49503">
    <property type="entry name" value="Cupredoxins"/>
    <property type="match status" value="1"/>
</dbReference>
<dbReference type="GO" id="GO:0016491">
    <property type="term" value="F:oxidoreductase activity"/>
    <property type="evidence" value="ECO:0007669"/>
    <property type="project" value="InterPro"/>
</dbReference>
<feature type="domain" description="Plastocyanin-like" evidence="2">
    <location>
        <begin position="81"/>
        <end position="194"/>
    </location>
</feature>
<evidence type="ECO:0000313" key="3">
    <source>
        <dbReference type="EMBL" id="RSL75905.1"/>
    </source>
</evidence>
<name>A0A428REF1_9HYPO</name>